<reference evidence="2 3" key="1">
    <citation type="journal article" date="2020" name="Nat. Food">
        <title>A phased Vanilla planifolia genome enables genetic improvement of flavour and production.</title>
        <authorList>
            <person name="Hasing T."/>
            <person name="Tang H."/>
            <person name="Brym M."/>
            <person name="Khazi F."/>
            <person name="Huang T."/>
            <person name="Chambers A.H."/>
        </authorList>
    </citation>
    <scope>NUCLEOTIDE SEQUENCE [LARGE SCALE GENOMIC DNA]</scope>
    <source>
        <tissue evidence="2">Leaf</tissue>
    </source>
</reference>
<dbReference type="EMBL" id="JADCNL010000004">
    <property type="protein sequence ID" value="KAG0484334.1"/>
    <property type="molecule type" value="Genomic_DNA"/>
</dbReference>
<name>A0A835R8T3_VANPL</name>
<keyword evidence="3" id="KW-1185">Reference proteome</keyword>
<dbReference type="Pfam" id="PF25895">
    <property type="entry name" value="WHD_plant_disease"/>
    <property type="match status" value="1"/>
</dbReference>
<accession>A0A835R8T3</accession>
<evidence type="ECO:0000313" key="3">
    <source>
        <dbReference type="Proteomes" id="UP000636800"/>
    </source>
</evidence>
<sequence length="380" mass="42170">MKGGVKDYPVAEIDALRILEEKLGRLTLGLGIVGAILAELPITPSRLLDTINRITNRDATCYDRENATLKRFTFLVKLVDVCLSIFDHADGPWSLASRMVKVSGCFAPSAVPLPILALAAHKVPEKHGGSMIWKKFLKRAASCSCTCSHVKKTESEALSMLVRFGIARSSCRPDSVLFHEIIRLYSRRRGGSGVASAMVRAVSLRGSVSHSSEHLWAACFFLFGFGSDPVVIELKPSELTYFIKHVALPLSIHSFVTFSQCNAALELLRLCTEALEVAAESLVSRAEKWFDKSFCCLRPYHSDAQYNYLWQELALLKATVLETRAKLMLRGGKYDMADDLIRKSILIRTSIIGEHHPDTKSARETLSKLTRLLTNVQVTS</sequence>
<evidence type="ECO:0000313" key="2">
    <source>
        <dbReference type="EMBL" id="KAG0484334.1"/>
    </source>
</evidence>
<dbReference type="GO" id="GO:0000725">
    <property type="term" value="P:recombinational repair"/>
    <property type="evidence" value="ECO:0007669"/>
    <property type="project" value="TreeGrafter"/>
</dbReference>
<evidence type="ECO:0000259" key="1">
    <source>
        <dbReference type="Pfam" id="PF25895"/>
    </source>
</evidence>
<dbReference type="PANTHER" id="PTHR32472">
    <property type="entry name" value="DNA REPAIR PROTEIN RADA"/>
    <property type="match status" value="1"/>
</dbReference>
<dbReference type="AlphaFoldDB" id="A0A835R8T3"/>
<dbReference type="OrthoDB" id="10265489at2759"/>
<dbReference type="Proteomes" id="UP000636800">
    <property type="component" value="Unassembled WGS sequence"/>
</dbReference>
<dbReference type="InterPro" id="IPR058874">
    <property type="entry name" value="WHD_plant"/>
</dbReference>
<protein>
    <recommendedName>
        <fullName evidence="1">Plant disease resistance WDH domain-containing protein</fullName>
    </recommendedName>
</protein>
<gene>
    <name evidence="2" type="ORF">HPP92_008413</name>
</gene>
<dbReference type="PANTHER" id="PTHR32472:SF11">
    <property type="entry name" value="DISEASE RESISTANCE PROTEIN (TIR-NBS CLASS)"/>
    <property type="match status" value="1"/>
</dbReference>
<proteinExistence type="predicted"/>
<organism evidence="2 3">
    <name type="scientific">Vanilla planifolia</name>
    <name type="common">Vanilla</name>
    <dbReference type="NCBI Taxonomy" id="51239"/>
    <lineage>
        <taxon>Eukaryota</taxon>
        <taxon>Viridiplantae</taxon>
        <taxon>Streptophyta</taxon>
        <taxon>Embryophyta</taxon>
        <taxon>Tracheophyta</taxon>
        <taxon>Spermatophyta</taxon>
        <taxon>Magnoliopsida</taxon>
        <taxon>Liliopsida</taxon>
        <taxon>Asparagales</taxon>
        <taxon>Orchidaceae</taxon>
        <taxon>Vanilloideae</taxon>
        <taxon>Vanilleae</taxon>
        <taxon>Vanilla</taxon>
    </lineage>
</organism>
<feature type="domain" description="Plant disease resistance WDH" evidence="1">
    <location>
        <begin position="85"/>
        <end position="197"/>
    </location>
</feature>
<comment type="caution">
    <text evidence="2">The sequence shown here is derived from an EMBL/GenBank/DDBJ whole genome shotgun (WGS) entry which is preliminary data.</text>
</comment>